<protein>
    <submittedName>
        <fullName evidence="3">Sulfurtransferase</fullName>
    </submittedName>
</protein>
<sequence length="230" mass="25117">MKKIALIIMASAALNMAVAEDRVGITADLMSVMVKHQGKDIEIKRDQDPDGTVTPDFALTGRACPPFCIQPAKLEGGVETIAEIEVLDYLKKKSAGDDSIIVIDSRTPDWVSKGTIPGSVNISWTELNPKKGATTESISKLLAERFGVKLKEGKDFFDVDEALTEGKADTVFDYSGAKTLVKFCNGMWCGQSPTAINTLKRFGYPDEKMKWYRGGMQNWSNLGLTTAKGK</sequence>
<dbReference type="GO" id="GO:0016740">
    <property type="term" value="F:transferase activity"/>
    <property type="evidence" value="ECO:0007669"/>
    <property type="project" value="UniProtKB-KW"/>
</dbReference>
<proteinExistence type="predicted"/>
<feature type="chain" id="PRO_5027565485" evidence="1">
    <location>
        <begin position="20"/>
        <end position="230"/>
    </location>
</feature>
<gene>
    <name evidence="3" type="ORF">HELGO_WM18628</name>
</gene>
<evidence type="ECO:0000256" key="1">
    <source>
        <dbReference type="SAM" id="SignalP"/>
    </source>
</evidence>
<dbReference type="InterPro" id="IPR001763">
    <property type="entry name" value="Rhodanese-like_dom"/>
</dbReference>
<keyword evidence="3" id="KW-0808">Transferase</keyword>
<reference evidence="3" key="1">
    <citation type="submission" date="2020-01" db="EMBL/GenBank/DDBJ databases">
        <authorList>
            <person name="Meier V. D."/>
            <person name="Meier V D."/>
        </authorList>
    </citation>
    <scope>NUCLEOTIDE SEQUENCE</scope>
    <source>
        <strain evidence="3">HLG_WM_MAG_07</strain>
    </source>
</reference>
<dbReference type="InterPro" id="IPR036873">
    <property type="entry name" value="Rhodanese-like_dom_sf"/>
</dbReference>
<dbReference type="Pfam" id="PF00581">
    <property type="entry name" value="Rhodanese"/>
    <property type="match status" value="1"/>
</dbReference>
<feature type="domain" description="Rhodanese" evidence="2">
    <location>
        <begin position="96"/>
        <end position="228"/>
    </location>
</feature>
<dbReference type="SUPFAM" id="SSF52821">
    <property type="entry name" value="Rhodanese/Cell cycle control phosphatase"/>
    <property type="match status" value="1"/>
</dbReference>
<keyword evidence="1" id="KW-0732">Signal</keyword>
<accession>A0A6S6TII2</accession>
<evidence type="ECO:0000313" key="3">
    <source>
        <dbReference type="EMBL" id="CAA6819134.1"/>
    </source>
</evidence>
<organism evidence="3">
    <name type="scientific">uncultured Thiotrichaceae bacterium</name>
    <dbReference type="NCBI Taxonomy" id="298394"/>
    <lineage>
        <taxon>Bacteria</taxon>
        <taxon>Pseudomonadati</taxon>
        <taxon>Pseudomonadota</taxon>
        <taxon>Gammaproteobacteria</taxon>
        <taxon>Thiotrichales</taxon>
        <taxon>Thiotrichaceae</taxon>
        <taxon>environmental samples</taxon>
    </lineage>
</organism>
<dbReference type="CDD" id="cd00158">
    <property type="entry name" value="RHOD"/>
    <property type="match status" value="1"/>
</dbReference>
<evidence type="ECO:0000259" key="2">
    <source>
        <dbReference type="PROSITE" id="PS50206"/>
    </source>
</evidence>
<dbReference type="EMBL" id="CACVAY010000091">
    <property type="protein sequence ID" value="CAA6819134.1"/>
    <property type="molecule type" value="Genomic_DNA"/>
</dbReference>
<dbReference type="PROSITE" id="PS50206">
    <property type="entry name" value="RHODANESE_3"/>
    <property type="match status" value="1"/>
</dbReference>
<dbReference type="SMART" id="SM00450">
    <property type="entry name" value="RHOD"/>
    <property type="match status" value="1"/>
</dbReference>
<dbReference type="Gene3D" id="3.40.250.10">
    <property type="entry name" value="Rhodanese-like domain"/>
    <property type="match status" value="1"/>
</dbReference>
<name>A0A6S6TII2_9GAMM</name>
<feature type="signal peptide" evidence="1">
    <location>
        <begin position="1"/>
        <end position="19"/>
    </location>
</feature>
<dbReference type="AlphaFoldDB" id="A0A6S6TII2"/>